<reference evidence="7" key="1">
    <citation type="submission" date="2015-01" db="EMBL/GenBank/DDBJ databases">
        <authorList>
            <person name="Aslett A.Martin."/>
            <person name="De Silva Nishadi"/>
        </authorList>
    </citation>
    <scope>NUCLEOTIDE SEQUENCE [LARGE SCALE GENOMIC DNA]</scope>
    <source>
        <strain evidence="7">UMC4404</strain>
    </source>
</reference>
<evidence type="ECO:0000256" key="3">
    <source>
        <dbReference type="PIRSR" id="PIRSR028757-1"/>
    </source>
</evidence>
<dbReference type="SUPFAM" id="SSF52317">
    <property type="entry name" value="Class I glutamine amidotransferase-like"/>
    <property type="match status" value="1"/>
</dbReference>
<evidence type="ECO:0000259" key="4">
    <source>
        <dbReference type="Pfam" id="PF02016"/>
    </source>
</evidence>
<dbReference type="EMBL" id="CDNY01000003">
    <property type="protein sequence ID" value="CEO32685.1"/>
    <property type="molecule type" value="Genomic_DNA"/>
</dbReference>
<name>A0A9P1L3K0_PARSO</name>
<keyword evidence="2" id="KW-0378">Hydrolase</keyword>
<dbReference type="Proteomes" id="UP000049685">
    <property type="component" value="Unassembled WGS sequence"/>
</dbReference>
<dbReference type="PANTHER" id="PTHR30237:SF4">
    <property type="entry name" value="LD-CARBOXYPEPTIDASE C-TERMINAL DOMAIN-CONTAINING PROTEIN"/>
    <property type="match status" value="1"/>
</dbReference>
<evidence type="ECO:0000313" key="7">
    <source>
        <dbReference type="Proteomes" id="UP000049685"/>
    </source>
</evidence>
<feature type="domain" description="LD-carboxypeptidase C-terminal" evidence="5">
    <location>
        <begin position="211"/>
        <end position="331"/>
    </location>
</feature>
<dbReference type="Pfam" id="PF17676">
    <property type="entry name" value="Peptidase_S66C"/>
    <property type="match status" value="1"/>
</dbReference>
<dbReference type="SUPFAM" id="SSF141986">
    <property type="entry name" value="LD-carboxypeptidase A C-terminal domain-like"/>
    <property type="match status" value="1"/>
</dbReference>
<organism evidence="6 7">
    <name type="scientific">Paraclostridium sordellii</name>
    <name type="common">Clostridium sordellii</name>
    <dbReference type="NCBI Taxonomy" id="1505"/>
    <lineage>
        <taxon>Bacteria</taxon>
        <taxon>Bacillati</taxon>
        <taxon>Bacillota</taxon>
        <taxon>Clostridia</taxon>
        <taxon>Peptostreptococcales</taxon>
        <taxon>Peptostreptococcaceae</taxon>
        <taxon>Paraclostridium</taxon>
    </lineage>
</organism>
<dbReference type="PIRSF" id="PIRSF028757">
    <property type="entry name" value="LD-carboxypeptidase"/>
    <property type="match status" value="1"/>
</dbReference>
<dbReference type="AlphaFoldDB" id="A0A9P1L3K0"/>
<proteinExistence type="inferred from homology"/>
<dbReference type="InterPro" id="IPR040449">
    <property type="entry name" value="Peptidase_S66_N"/>
</dbReference>
<dbReference type="Gene3D" id="3.40.50.10740">
    <property type="entry name" value="Class I glutamine amidotransferase-like"/>
    <property type="match status" value="1"/>
</dbReference>
<dbReference type="InterPro" id="IPR027478">
    <property type="entry name" value="LdcA_N"/>
</dbReference>
<dbReference type="InterPro" id="IPR027461">
    <property type="entry name" value="Carboxypeptidase_A_C_sf"/>
</dbReference>
<feature type="active site" description="Charge relay system" evidence="3">
    <location>
        <position position="245"/>
    </location>
</feature>
<dbReference type="PANTHER" id="PTHR30237">
    <property type="entry name" value="MURAMOYLTETRAPEPTIDE CARBOXYPEPTIDASE"/>
    <property type="match status" value="1"/>
</dbReference>
<comment type="similarity">
    <text evidence="1">Belongs to the peptidase S66 family.</text>
</comment>
<accession>A0A9P1L3K0</accession>
<protein>
    <submittedName>
        <fullName evidence="6">Peptidase U61 LD-carboxypeptidase A</fullName>
    </submittedName>
</protein>
<feature type="domain" description="LD-carboxypeptidase N-terminal" evidence="4">
    <location>
        <begin position="16"/>
        <end position="137"/>
    </location>
</feature>
<feature type="active site" description="Nucleophile" evidence="3">
    <location>
        <position position="118"/>
    </location>
</feature>
<evidence type="ECO:0000256" key="1">
    <source>
        <dbReference type="ARBA" id="ARBA00010233"/>
    </source>
</evidence>
<comment type="caution">
    <text evidence="6">The sequence shown here is derived from an EMBL/GenBank/DDBJ whole genome shotgun (WGS) entry which is preliminary data.</text>
</comment>
<dbReference type="Pfam" id="PF02016">
    <property type="entry name" value="Peptidase_S66"/>
    <property type="match status" value="1"/>
</dbReference>
<evidence type="ECO:0000313" key="6">
    <source>
        <dbReference type="EMBL" id="CEO32685.1"/>
    </source>
</evidence>
<evidence type="ECO:0000259" key="5">
    <source>
        <dbReference type="Pfam" id="PF17676"/>
    </source>
</evidence>
<dbReference type="RefSeq" id="WP_057557577.1">
    <property type="nucleotide sequence ID" value="NZ_CDNY01000003.1"/>
</dbReference>
<dbReference type="InterPro" id="IPR029062">
    <property type="entry name" value="Class_I_gatase-like"/>
</dbReference>
<dbReference type="InterPro" id="IPR040921">
    <property type="entry name" value="Peptidase_S66C"/>
</dbReference>
<dbReference type="InterPro" id="IPR003507">
    <property type="entry name" value="S66_fam"/>
</dbReference>
<sequence length="346" mass="39961">MEKLIKPKALKRGDKIATVSLSWGGAGDEEILWRYKQGKKRLEEEFGFEVVEMENTLKGSDYIYKNPQKRAEDLMNAFKDKSIKGIFSCIGGDESIRILPYIDYDIIRKNPKVFIGYSDTTVSHFICLKAGISSFYGPSVLAEFAENVKMFDYTKYWFEKAIFDINSIGEIIPSDVWTSEYLPWDINNKNIQRNTYKNEGYEILQGNEIVKGRLIGGCIEVLEMIKGTEIWPSREQWENSILFIETSEDTPEPTYLEYWLRNYGSQGILSLVNGIVIGKPYDNKYYEEYKQVILKIVRDELGLKNLPIMYNMNFGHTSPMITIPYGCLAEIDCDKSMFKILEPGVR</sequence>
<dbReference type="GO" id="GO:0016787">
    <property type="term" value="F:hydrolase activity"/>
    <property type="evidence" value="ECO:0007669"/>
    <property type="project" value="UniProtKB-KW"/>
</dbReference>
<dbReference type="CDD" id="cd07062">
    <property type="entry name" value="Peptidase_S66_mccF_like"/>
    <property type="match status" value="1"/>
</dbReference>
<evidence type="ECO:0000256" key="2">
    <source>
        <dbReference type="ARBA" id="ARBA00022801"/>
    </source>
</evidence>
<gene>
    <name evidence="6" type="ORF">UMC4404_06651</name>
</gene>
<feature type="active site" description="Charge relay system" evidence="3">
    <location>
        <position position="316"/>
    </location>
</feature>
<dbReference type="Gene3D" id="3.50.30.60">
    <property type="entry name" value="LD-carboxypeptidase A C-terminal domain-like"/>
    <property type="match status" value="1"/>
</dbReference>